<dbReference type="GO" id="GO:0043565">
    <property type="term" value="F:sequence-specific DNA binding"/>
    <property type="evidence" value="ECO:0007669"/>
    <property type="project" value="InterPro"/>
</dbReference>
<evidence type="ECO:0000256" key="2">
    <source>
        <dbReference type="ARBA" id="ARBA00023125"/>
    </source>
</evidence>
<dbReference type="HOGENOM" id="CLU_000445_88_2_10"/>
<dbReference type="eggNOG" id="COG2207">
    <property type="taxonomic scope" value="Bacteria"/>
</dbReference>
<reference evidence="5 6" key="1">
    <citation type="journal article" date="2009" name="J. Bacteriol.">
        <title>Complete genome sequence of Robiginitalea biformata HTCC2501.</title>
        <authorList>
            <person name="Oh H.M."/>
            <person name="Giovannoni S.J."/>
            <person name="Lee K."/>
            <person name="Ferriera S."/>
            <person name="Johnson J."/>
            <person name="Cho J.C."/>
        </authorList>
    </citation>
    <scope>NUCLEOTIDE SEQUENCE [LARGE SCALE GENOMIC DNA]</scope>
    <source>
        <strain evidence="6">ATCC BAA-864 / HTCC2501 / KCTC 12146</strain>
    </source>
</reference>
<organism evidence="5 6">
    <name type="scientific">Robiginitalea biformata (strain ATCC BAA-864 / DSM 15991 / KCTC 12146 / HTCC2501)</name>
    <dbReference type="NCBI Taxonomy" id="313596"/>
    <lineage>
        <taxon>Bacteria</taxon>
        <taxon>Pseudomonadati</taxon>
        <taxon>Bacteroidota</taxon>
        <taxon>Flavobacteriia</taxon>
        <taxon>Flavobacteriales</taxon>
        <taxon>Flavobacteriaceae</taxon>
        <taxon>Robiginitalea</taxon>
    </lineage>
</organism>
<dbReference type="SMART" id="SM00342">
    <property type="entry name" value="HTH_ARAC"/>
    <property type="match status" value="1"/>
</dbReference>
<protein>
    <submittedName>
        <fullName evidence="5">Transcriptional regulator, AraC family protein</fullName>
    </submittedName>
</protein>
<dbReference type="Pfam" id="PF12833">
    <property type="entry name" value="HTH_18"/>
    <property type="match status" value="1"/>
</dbReference>
<keyword evidence="6" id="KW-1185">Reference proteome</keyword>
<feature type="domain" description="HTH araC/xylS-type" evidence="4">
    <location>
        <begin position="176"/>
        <end position="274"/>
    </location>
</feature>
<evidence type="ECO:0000256" key="3">
    <source>
        <dbReference type="ARBA" id="ARBA00023163"/>
    </source>
</evidence>
<accession>A4CG58</accession>
<proteinExistence type="predicted"/>
<evidence type="ECO:0000313" key="6">
    <source>
        <dbReference type="Proteomes" id="UP000009049"/>
    </source>
</evidence>
<evidence type="ECO:0000259" key="4">
    <source>
        <dbReference type="PROSITE" id="PS01124"/>
    </source>
</evidence>
<dbReference type="OrthoDB" id="1096411at2"/>
<dbReference type="Proteomes" id="UP000009049">
    <property type="component" value="Chromosome"/>
</dbReference>
<sequence>MKSESVIANTSSVRIVPISGRKNLGPEEGYYAVCWIQDEIPSLRIGEYLEESVGNSLFFLSDSTHWCLDPGAGNTNPGYVLYIPYRLMNDPRMSRLHMNEVRLLAGNEIPRVNPAPGIARRIQDLLEMLDELAGSHLNHRDEAILSLLNTFFIYLDGQCNVRSVAAERNSKKNIVLRFKKLIYQRFETCHEVRDYADLLNISDKYLNECVNEVLGVNAKSLIDEQRIMRSRHLLKFSDKAIKEISYELGFSSPDYFGFFLKKHTGMTPTMIRRS</sequence>
<gene>
    <name evidence="5" type="ordered locus">RB2501_03440</name>
</gene>
<dbReference type="PANTHER" id="PTHR43280">
    <property type="entry name" value="ARAC-FAMILY TRANSCRIPTIONAL REGULATOR"/>
    <property type="match status" value="1"/>
</dbReference>
<dbReference type="AlphaFoldDB" id="A4CG58"/>
<dbReference type="InterPro" id="IPR018060">
    <property type="entry name" value="HTH_AraC"/>
</dbReference>
<dbReference type="EMBL" id="CP001712">
    <property type="protein sequence ID" value="EAR15916.1"/>
    <property type="molecule type" value="Genomic_DNA"/>
</dbReference>
<dbReference type="PROSITE" id="PS01124">
    <property type="entry name" value="HTH_ARAC_FAMILY_2"/>
    <property type="match status" value="1"/>
</dbReference>
<keyword evidence="1" id="KW-0805">Transcription regulation</keyword>
<dbReference type="GO" id="GO:0003700">
    <property type="term" value="F:DNA-binding transcription factor activity"/>
    <property type="evidence" value="ECO:0007669"/>
    <property type="project" value="InterPro"/>
</dbReference>
<dbReference type="STRING" id="313596.RB2501_03440"/>
<dbReference type="RefSeq" id="WP_012813613.1">
    <property type="nucleotide sequence ID" value="NC_013222.1"/>
</dbReference>
<evidence type="ECO:0000256" key="1">
    <source>
        <dbReference type="ARBA" id="ARBA00023015"/>
    </source>
</evidence>
<dbReference type="KEGG" id="rbi:RB2501_03440"/>
<keyword evidence="2" id="KW-0238">DNA-binding</keyword>
<keyword evidence="3" id="KW-0804">Transcription</keyword>
<dbReference type="Gene3D" id="1.10.10.60">
    <property type="entry name" value="Homeodomain-like"/>
    <property type="match status" value="1"/>
</dbReference>
<dbReference type="PANTHER" id="PTHR43280:SF32">
    <property type="entry name" value="TRANSCRIPTIONAL REGULATORY PROTEIN"/>
    <property type="match status" value="1"/>
</dbReference>
<dbReference type="SUPFAM" id="SSF46689">
    <property type="entry name" value="Homeodomain-like"/>
    <property type="match status" value="1"/>
</dbReference>
<evidence type="ECO:0000313" key="5">
    <source>
        <dbReference type="EMBL" id="EAR15916.1"/>
    </source>
</evidence>
<dbReference type="InterPro" id="IPR009057">
    <property type="entry name" value="Homeodomain-like_sf"/>
</dbReference>
<name>A4CG58_ROBBH</name>